<dbReference type="InterPro" id="IPR006626">
    <property type="entry name" value="PbH1"/>
</dbReference>
<keyword evidence="2 4" id="KW-0378">Hydrolase</keyword>
<dbReference type="InterPro" id="IPR011050">
    <property type="entry name" value="Pectin_lyase_fold/virulence"/>
</dbReference>
<keyword evidence="3 4" id="KW-0326">Glycosidase</keyword>
<proteinExistence type="inferred from homology"/>
<evidence type="ECO:0000256" key="2">
    <source>
        <dbReference type="ARBA" id="ARBA00022801"/>
    </source>
</evidence>
<evidence type="ECO:0000313" key="8">
    <source>
        <dbReference type="Proteomes" id="UP000623129"/>
    </source>
</evidence>
<organism evidence="7 8">
    <name type="scientific">Carex littledalei</name>
    <dbReference type="NCBI Taxonomy" id="544730"/>
    <lineage>
        <taxon>Eukaryota</taxon>
        <taxon>Viridiplantae</taxon>
        <taxon>Streptophyta</taxon>
        <taxon>Embryophyta</taxon>
        <taxon>Tracheophyta</taxon>
        <taxon>Spermatophyta</taxon>
        <taxon>Magnoliopsida</taxon>
        <taxon>Liliopsida</taxon>
        <taxon>Poales</taxon>
        <taxon>Cyperaceae</taxon>
        <taxon>Cyperoideae</taxon>
        <taxon>Cariceae</taxon>
        <taxon>Carex</taxon>
        <taxon>Carex subgen. Euthyceras</taxon>
    </lineage>
</organism>
<dbReference type="GO" id="GO:0004650">
    <property type="term" value="F:polygalacturonase activity"/>
    <property type="evidence" value="ECO:0007669"/>
    <property type="project" value="InterPro"/>
</dbReference>
<dbReference type="PANTHER" id="PTHR31339:SF83">
    <property type="entry name" value="OS03G0124900 PROTEIN"/>
    <property type="match status" value="1"/>
</dbReference>
<reference evidence="7" key="1">
    <citation type="submission" date="2020-01" db="EMBL/GenBank/DDBJ databases">
        <title>Genome sequence of Kobresia littledalei, the first chromosome-level genome in the family Cyperaceae.</title>
        <authorList>
            <person name="Qu G."/>
        </authorList>
    </citation>
    <scope>NUCLEOTIDE SEQUENCE</scope>
    <source>
        <strain evidence="7">C.B.Clarke</strain>
        <tissue evidence="7">Leaf</tissue>
    </source>
</reference>
<dbReference type="Pfam" id="PF12708">
    <property type="entry name" value="Pect-lyase_RHGA_epim"/>
    <property type="match status" value="1"/>
</dbReference>
<dbReference type="OrthoDB" id="187139at2759"/>
<dbReference type="GO" id="GO:0005975">
    <property type="term" value="P:carbohydrate metabolic process"/>
    <property type="evidence" value="ECO:0007669"/>
    <property type="project" value="InterPro"/>
</dbReference>
<feature type="domain" description="Rhamnogalacturonase A/B/Epimerase-like pectate lyase" evidence="6">
    <location>
        <begin position="56"/>
        <end position="102"/>
    </location>
</feature>
<evidence type="ECO:0000256" key="3">
    <source>
        <dbReference type="ARBA" id="ARBA00023295"/>
    </source>
</evidence>
<accession>A0A833QB44</accession>
<evidence type="ECO:0000256" key="4">
    <source>
        <dbReference type="RuleBase" id="RU361169"/>
    </source>
</evidence>
<dbReference type="InterPro" id="IPR000743">
    <property type="entry name" value="Glyco_hydro_28"/>
</dbReference>
<dbReference type="Proteomes" id="UP000623129">
    <property type="component" value="Unassembled WGS sequence"/>
</dbReference>
<dbReference type="InterPro" id="IPR024535">
    <property type="entry name" value="RHGA/B-epi-like_pectate_lyase"/>
</dbReference>
<dbReference type="InterPro" id="IPR051801">
    <property type="entry name" value="GH28_Enzymes"/>
</dbReference>
<dbReference type="SMART" id="SM00710">
    <property type="entry name" value="PbH1"/>
    <property type="match status" value="3"/>
</dbReference>
<dbReference type="Gene3D" id="2.160.20.10">
    <property type="entry name" value="Single-stranded right-handed beta-helix, Pectin lyase-like"/>
    <property type="match status" value="1"/>
</dbReference>
<gene>
    <name evidence="7" type="ORF">FCM35_KLT14288</name>
</gene>
<evidence type="ECO:0000313" key="7">
    <source>
        <dbReference type="EMBL" id="KAF3321035.1"/>
    </source>
</evidence>
<keyword evidence="5" id="KW-0732">Signal</keyword>
<dbReference type="SUPFAM" id="SSF51126">
    <property type="entry name" value="Pectin lyase-like"/>
    <property type="match status" value="1"/>
</dbReference>
<keyword evidence="8" id="KW-1185">Reference proteome</keyword>
<dbReference type="Pfam" id="PF00295">
    <property type="entry name" value="Glyco_hydro_28"/>
    <property type="match status" value="1"/>
</dbReference>
<dbReference type="AlphaFoldDB" id="A0A833QB44"/>
<protein>
    <submittedName>
        <fullName evidence="7">Polygalacturonase</fullName>
    </submittedName>
</protein>
<comment type="caution">
    <text evidence="7">The sequence shown here is derived from an EMBL/GenBank/DDBJ whole genome shotgun (WGS) entry which is preliminary data.</text>
</comment>
<dbReference type="InterPro" id="IPR012334">
    <property type="entry name" value="Pectin_lyas_fold"/>
</dbReference>
<feature type="chain" id="PRO_5032753586" evidence="5">
    <location>
        <begin position="29"/>
        <end position="479"/>
    </location>
</feature>
<evidence type="ECO:0000259" key="6">
    <source>
        <dbReference type="Pfam" id="PF12708"/>
    </source>
</evidence>
<evidence type="ECO:0000256" key="1">
    <source>
        <dbReference type="ARBA" id="ARBA00008834"/>
    </source>
</evidence>
<feature type="signal peptide" evidence="5">
    <location>
        <begin position="1"/>
        <end position="28"/>
    </location>
</feature>
<dbReference type="EMBL" id="SWLB01000027">
    <property type="protein sequence ID" value="KAF3321035.1"/>
    <property type="molecule type" value="Genomic_DNA"/>
</dbReference>
<dbReference type="PANTHER" id="PTHR31339">
    <property type="entry name" value="PECTIN LYASE-RELATED"/>
    <property type="match status" value="1"/>
</dbReference>
<comment type="similarity">
    <text evidence="1 4">Belongs to the glycosyl hydrolase 28 family.</text>
</comment>
<sequence length="479" mass="51842">MAPVKIPNYLLLSLCLISLLCFLPTGECKYSQMLHRRGGPQLSAAGVAPPCRAHTVNLKDFGAVGDGKTSNTDAFKKAVAELAKFEKQGGGMLVVPPGKWLTAPFNLTSHFTLFLEQGAVILASTNISDYPPIAPLKSYGRGRDLPGPRHSNFISGSNLTDVVITGNNGTIDGQGQIWWDKYHANELNYTRGYLLEIMYSENILVSNVTFVNSSSWNLHPVYCKNVIFSGVTVLAPTNSPNTDGIDPDSCSEVRIEDCYIVSGDDCIAIKSGWDQYGIAVGMPSENISIRRLTCISPTSAVIALGSEMSGGIRNVRAEDITAINSESGVRIKSGVGRGGYVKDIFLKGMNLYTIKWVFWMTSNYGQHPDDKFDPKALPNVTGINYSNVYAENATMVAKLEGLPDDHFKGICMSNVTAQVIESKLIQWNCTNVEGVASGVTPAPCALIHNQGPGKPCAFPKEPLAIDKVIINQCPFKGCY</sequence>
<name>A0A833QB44_9POAL</name>
<evidence type="ECO:0000256" key="5">
    <source>
        <dbReference type="SAM" id="SignalP"/>
    </source>
</evidence>